<name>A0ABQ4Z188_9ASTR</name>
<reference evidence="2" key="2">
    <citation type="submission" date="2022-01" db="EMBL/GenBank/DDBJ databases">
        <authorList>
            <person name="Yamashiro T."/>
            <person name="Shiraishi A."/>
            <person name="Satake H."/>
            <person name="Nakayama K."/>
        </authorList>
    </citation>
    <scope>NUCLEOTIDE SEQUENCE</scope>
</reference>
<comment type="caution">
    <text evidence="2">The sequence shown here is derived from an EMBL/GenBank/DDBJ whole genome shotgun (WGS) entry which is preliminary data.</text>
</comment>
<accession>A0ABQ4Z188</accession>
<dbReference type="Pfam" id="PF14223">
    <property type="entry name" value="Retrotran_gag_2"/>
    <property type="match status" value="1"/>
</dbReference>
<proteinExistence type="predicted"/>
<organism evidence="2 3">
    <name type="scientific">Tanacetum coccineum</name>
    <dbReference type="NCBI Taxonomy" id="301880"/>
    <lineage>
        <taxon>Eukaryota</taxon>
        <taxon>Viridiplantae</taxon>
        <taxon>Streptophyta</taxon>
        <taxon>Embryophyta</taxon>
        <taxon>Tracheophyta</taxon>
        <taxon>Spermatophyta</taxon>
        <taxon>Magnoliopsida</taxon>
        <taxon>eudicotyledons</taxon>
        <taxon>Gunneridae</taxon>
        <taxon>Pentapetalae</taxon>
        <taxon>asterids</taxon>
        <taxon>campanulids</taxon>
        <taxon>Asterales</taxon>
        <taxon>Asteraceae</taxon>
        <taxon>Asteroideae</taxon>
        <taxon>Anthemideae</taxon>
        <taxon>Anthemidinae</taxon>
        <taxon>Tanacetum</taxon>
    </lineage>
</organism>
<protein>
    <recommendedName>
        <fullName evidence="4">Gag-Pol polyprotein</fullName>
    </recommendedName>
</protein>
<reference evidence="2" key="1">
    <citation type="journal article" date="2022" name="Int. J. Mol. Sci.">
        <title>Draft Genome of Tanacetum Coccineum: Genomic Comparison of Closely Related Tanacetum-Family Plants.</title>
        <authorList>
            <person name="Yamashiro T."/>
            <person name="Shiraishi A."/>
            <person name="Nakayama K."/>
            <person name="Satake H."/>
        </authorList>
    </citation>
    <scope>NUCLEOTIDE SEQUENCE</scope>
</reference>
<dbReference type="Proteomes" id="UP001151760">
    <property type="component" value="Unassembled WGS sequence"/>
</dbReference>
<evidence type="ECO:0000313" key="2">
    <source>
        <dbReference type="EMBL" id="GJS83884.1"/>
    </source>
</evidence>
<sequence length="151" mass="16864">MPGCMPESQEYIPPQKRNNREANTPLPRKETVSLVKKTNVFVNLSTGIKSVTEASNATAVITREKLDLNLTETELAKVKADKQAMNIILLGLTNDIYSSVDSDSCSSAFAMWKAIERKLQGKKVGLQEKEVTLLWEYEKFTSMAEESIASY</sequence>
<evidence type="ECO:0000256" key="1">
    <source>
        <dbReference type="SAM" id="MobiDB-lite"/>
    </source>
</evidence>
<feature type="region of interest" description="Disordered" evidence="1">
    <location>
        <begin position="1"/>
        <end position="27"/>
    </location>
</feature>
<dbReference type="EMBL" id="BQNB010010933">
    <property type="protein sequence ID" value="GJS83884.1"/>
    <property type="molecule type" value="Genomic_DNA"/>
</dbReference>
<evidence type="ECO:0000313" key="3">
    <source>
        <dbReference type="Proteomes" id="UP001151760"/>
    </source>
</evidence>
<gene>
    <name evidence="2" type="ORF">Tco_0750425</name>
</gene>
<keyword evidence="3" id="KW-1185">Reference proteome</keyword>
<evidence type="ECO:0008006" key="4">
    <source>
        <dbReference type="Google" id="ProtNLM"/>
    </source>
</evidence>